<comment type="caution">
    <text evidence="9">The sequence shown here is derived from an EMBL/GenBank/DDBJ whole genome shotgun (WGS) entry which is preliminary data.</text>
</comment>
<reference evidence="9 10" key="1">
    <citation type="journal article" date="2019" name="Int. J. Syst. Evol. Microbiol.">
        <title>The Global Catalogue of Microorganisms (GCM) 10K type strain sequencing project: providing services to taxonomists for standard genome sequencing and annotation.</title>
        <authorList>
            <consortium name="The Broad Institute Genomics Platform"/>
            <consortium name="The Broad Institute Genome Sequencing Center for Infectious Disease"/>
            <person name="Wu L."/>
            <person name="Ma J."/>
        </authorList>
    </citation>
    <scope>NUCLEOTIDE SEQUENCE [LARGE SCALE GENOMIC DNA]</scope>
    <source>
        <strain evidence="9 10">JCM 14942</strain>
    </source>
</reference>
<keyword evidence="6" id="KW-0676">Redox-active center</keyword>
<gene>
    <name evidence="9" type="ORF">GCM10009788_09420</name>
</gene>
<dbReference type="SUPFAM" id="SSF51905">
    <property type="entry name" value="FAD/NAD(P)-binding domain"/>
    <property type="match status" value="2"/>
</dbReference>
<keyword evidence="5" id="KW-0560">Oxidoreductase</keyword>
<dbReference type="InterPro" id="IPR004099">
    <property type="entry name" value="Pyr_nucl-diS_OxRdtase_dimer"/>
</dbReference>
<evidence type="ECO:0000259" key="7">
    <source>
        <dbReference type="Pfam" id="PF02852"/>
    </source>
</evidence>
<dbReference type="InterPro" id="IPR023753">
    <property type="entry name" value="FAD/NAD-binding_dom"/>
</dbReference>
<evidence type="ECO:0000313" key="10">
    <source>
        <dbReference type="Proteomes" id="UP001500842"/>
    </source>
</evidence>
<organism evidence="9 10">
    <name type="scientific">Nocardioides humi</name>
    <dbReference type="NCBI Taxonomy" id="449461"/>
    <lineage>
        <taxon>Bacteria</taxon>
        <taxon>Bacillati</taxon>
        <taxon>Actinomycetota</taxon>
        <taxon>Actinomycetes</taxon>
        <taxon>Propionibacteriales</taxon>
        <taxon>Nocardioidaceae</taxon>
        <taxon>Nocardioides</taxon>
    </lineage>
</organism>
<keyword evidence="10" id="KW-1185">Reference proteome</keyword>
<evidence type="ECO:0000256" key="5">
    <source>
        <dbReference type="ARBA" id="ARBA00023002"/>
    </source>
</evidence>
<comment type="similarity">
    <text evidence="2">Belongs to the class-III pyridine nucleotide-disulfide oxidoreductase family.</text>
</comment>
<name>A0ABN1ZYQ2_9ACTN</name>
<protein>
    <submittedName>
        <fullName evidence="9">FAD-dependent oxidoreductase</fullName>
    </submittedName>
</protein>
<dbReference type="SUPFAM" id="SSF55424">
    <property type="entry name" value="FAD/NAD-linked reductases, dimerisation (C-terminal) domain"/>
    <property type="match status" value="1"/>
</dbReference>
<evidence type="ECO:0000313" key="9">
    <source>
        <dbReference type="EMBL" id="GAA1507530.1"/>
    </source>
</evidence>
<dbReference type="Pfam" id="PF02852">
    <property type="entry name" value="Pyr_redox_dim"/>
    <property type="match status" value="1"/>
</dbReference>
<evidence type="ECO:0000256" key="3">
    <source>
        <dbReference type="ARBA" id="ARBA00022630"/>
    </source>
</evidence>
<proteinExistence type="inferred from homology"/>
<keyword evidence="3" id="KW-0285">Flavoprotein</keyword>
<feature type="domain" description="Pyridine nucleotide-disulphide oxidoreductase dimerisation" evidence="7">
    <location>
        <begin position="364"/>
        <end position="462"/>
    </location>
</feature>
<dbReference type="PANTHER" id="PTHR43429">
    <property type="entry name" value="PYRIDINE NUCLEOTIDE-DISULFIDE OXIDOREDUCTASE DOMAIN-CONTAINING"/>
    <property type="match status" value="1"/>
</dbReference>
<accession>A0ABN1ZYQ2</accession>
<evidence type="ECO:0000259" key="8">
    <source>
        <dbReference type="Pfam" id="PF07992"/>
    </source>
</evidence>
<evidence type="ECO:0000256" key="1">
    <source>
        <dbReference type="ARBA" id="ARBA00001974"/>
    </source>
</evidence>
<evidence type="ECO:0000256" key="6">
    <source>
        <dbReference type="ARBA" id="ARBA00023284"/>
    </source>
</evidence>
<sequence>MLGQLAAHARWSPLTRILVVGADAAGMSAAHTALRAADAAGRDVEITVLEATGHTSYSACGIPYWIAGDVPSGDDLVARTAAEHRSAGIDLRLGARAVAVDTERRRVRFEQDGTAGEAEYDELVLATGAAPIIPDWARAADGGLVDGVHPVKSLDDGELWTGLLERAGEVGGPSRAVVVGGGYIGVEMAEALIRRGLSATLVTRGRVMSSLDEDLGAEIEDALVAAGVDLRTGRTIDGLETTGGPGDRVSGVVTDTGERLGADVVVLAIGVEPATRLGGEAGLPLGEAGGYLPDPAGRIAPGIWAAGDCCEVEHRLTGRRAFLPLGTHANKLGRVVGDNLLGGDRRFGGALGTAITRFVAGGVHLEIARTGLSSDQAAEAGYDVAALVTTGTTISGYMPEAEVIHTKVLGDRATRRLLGVQIVGGPGSAKRVDAAAAALWGGLTVDDLAGMDLAYAPPFATVWDALQIAARRLADRL</sequence>
<dbReference type="RefSeq" id="WP_219996446.1">
    <property type="nucleotide sequence ID" value="NZ_BAAAOR010000007.1"/>
</dbReference>
<dbReference type="InterPro" id="IPR016156">
    <property type="entry name" value="FAD/NAD-linked_Rdtase_dimer_sf"/>
</dbReference>
<comment type="cofactor">
    <cofactor evidence="1">
        <name>FAD</name>
        <dbReference type="ChEBI" id="CHEBI:57692"/>
    </cofactor>
</comment>
<dbReference type="Proteomes" id="UP001500842">
    <property type="component" value="Unassembled WGS sequence"/>
</dbReference>
<dbReference type="EMBL" id="BAAAOR010000007">
    <property type="protein sequence ID" value="GAA1507530.1"/>
    <property type="molecule type" value="Genomic_DNA"/>
</dbReference>
<feature type="domain" description="FAD/NAD(P)-binding" evidence="8">
    <location>
        <begin position="16"/>
        <end position="310"/>
    </location>
</feature>
<dbReference type="PRINTS" id="PR00368">
    <property type="entry name" value="FADPNR"/>
</dbReference>
<keyword evidence="4" id="KW-0274">FAD</keyword>
<dbReference type="PRINTS" id="PR00411">
    <property type="entry name" value="PNDRDTASEI"/>
</dbReference>
<dbReference type="Pfam" id="PF07992">
    <property type="entry name" value="Pyr_redox_2"/>
    <property type="match status" value="1"/>
</dbReference>
<dbReference type="Gene3D" id="3.50.50.60">
    <property type="entry name" value="FAD/NAD(P)-binding domain"/>
    <property type="match status" value="2"/>
</dbReference>
<dbReference type="PANTHER" id="PTHR43429:SF1">
    <property type="entry name" value="NAD(P)H SULFUR OXIDOREDUCTASE (COA-DEPENDENT)"/>
    <property type="match status" value="1"/>
</dbReference>
<dbReference type="InterPro" id="IPR036188">
    <property type="entry name" value="FAD/NAD-bd_sf"/>
</dbReference>
<dbReference type="InterPro" id="IPR050260">
    <property type="entry name" value="FAD-bd_OxRdtase"/>
</dbReference>
<evidence type="ECO:0000256" key="4">
    <source>
        <dbReference type="ARBA" id="ARBA00022827"/>
    </source>
</evidence>
<evidence type="ECO:0000256" key="2">
    <source>
        <dbReference type="ARBA" id="ARBA00009130"/>
    </source>
</evidence>